<dbReference type="EMBL" id="AWSD01000311">
    <property type="protein sequence ID" value="ERH16089.1"/>
    <property type="molecule type" value="Genomic_DNA"/>
</dbReference>
<dbReference type="HOGENOM" id="CLU_3072962_0_0_11"/>
<proteinExistence type="predicted"/>
<protein>
    <submittedName>
        <fullName evidence="1">Uncharacterized protein</fullName>
    </submittedName>
</protein>
<evidence type="ECO:0000313" key="1">
    <source>
        <dbReference type="EMBL" id="ERH16089.1"/>
    </source>
</evidence>
<dbReference type="Proteomes" id="UP000016498">
    <property type="component" value="Unassembled WGS sequence"/>
</dbReference>
<feature type="non-terminal residue" evidence="1">
    <location>
        <position position="54"/>
    </location>
</feature>
<gene>
    <name evidence="1" type="ORF">HMPREF1549_02657</name>
</gene>
<reference evidence="1 2" key="1">
    <citation type="submission" date="2013-06" db="EMBL/GenBank/DDBJ databases">
        <authorList>
            <person name="Weinstock G."/>
            <person name="Sodergren E."/>
            <person name="Lobos E.A."/>
            <person name="Fulton L."/>
            <person name="Fulton R."/>
            <person name="Courtney L."/>
            <person name="Fronick C."/>
            <person name="O'Laughlin M."/>
            <person name="Godfrey J."/>
            <person name="Wilson R.M."/>
            <person name="Miner T."/>
            <person name="Farmer C."/>
            <person name="Delehaunty K."/>
            <person name="Cordes M."/>
            <person name="Minx P."/>
            <person name="Tomlinson C."/>
            <person name="Chen J."/>
            <person name="Wollam A."/>
            <person name="Pepin K.H."/>
            <person name="Bhonagiri V."/>
            <person name="Zhang X."/>
            <person name="Warren W."/>
            <person name="Mitreva M."/>
            <person name="Mardis E.R."/>
            <person name="Wilson R.K."/>
        </authorList>
    </citation>
    <scope>NUCLEOTIDE SEQUENCE [LARGE SCALE GENOMIC DNA]</scope>
    <source>
        <strain evidence="1 2">F0510</strain>
    </source>
</reference>
<sequence length="54" mass="5882">MYRPPSSGVAALTLLLLKEESRPIFIRKLRWGRLRHQPPATAGPGGVVCARCGP</sequence>
<accession>U1Q1G7</accession>
<comment type="caution">
    <text evidence="1">The sequence shown here is derived from an EMBL/GenBank/DDBJ whole genome shotgun (WGS) entry which is preliminary data.</text>
</comment>
<dbReference type="AlphaFoldDB" id="U1Q1G7"/>
<organism evidence="1 2">
    <name type="scientific">Actinomyces johnsonii F0510</name>
    <dbReference type="NCBI Taxonomy" id="1227262"/>
    <lineage>
        <taxon>Bacteria</taxon>
        <taxon>Bacillati</taxon>
        <taxon>Actinomycetota</taxon>
        <taxon>Actinomycetes</taxon>
        <taxon>Actinomycetales</taxon>
        <taxon>Actinomycetaceae</taxon>
        <taxon>Actinomyces</taxon>
    </lineage>
</organism>
<name>U1Q1G7_9ACTO</name>
<evidence type="ECO:0000313" key="2">
    <source>
        <dbReference type="Proteomes" id="UP000016498"/>
    </source>
</evidence>